<dbReference type="Proteomes" id="UP000184233">
    <property type="component" value="Unassembled WGS sequence"/>
</dbReference>
<evidence type="ECO:0000256" key="3">
    <source>
        <dbReference type="ARBA" id="ARBA00022989"/>
    </source>
</evidence>
<keyword evidence="2 5" id="KW-0812">Transmembrane</keyword>
<dbReference type="STRING" id="1895771.BGO89_11455"/>
<dbReference type="GO" id="GO:0005506">
    <property type="term" value="F:iron ion binding"/>
    <property type="evidence" value="ECO:0007669"/>
    <property type="project" value="InterPro"/>
</dbReference>
<sequence>MTEIVDIVVNAYLGYANYLWYEITTPSWNNYFYWLIGVSLVVWGLEIVVPWRKKQAIVRKDFWLDAWYMFFNFFVFSLIGYAAISNVVVYFVRSGAASLLGINEFDIIDVRGLPWWSQLLILFVVRDFIQWNVHRLLHAVPWLWRFHMVHHSVEQMGFAAHLRFHWMETVVYRVLEYLPLALIGFGLKDFFAVHIFALAIGHLNHANLSLPIGPLKYIFNSPQMHIWHHAKELPHDVKGVNYGLSLSLWDYLFGTAYIPVNGRDIPLGFDGVERYPDSFLGQIVEPFRRRKNI</sequence>
<keyword evidence="4 5" id="KW-0472">Membrane</keyword>
<evidence type="ECO:0000313" key="8">
    <source>
        <dbReference type="Proteomes" id="UP000184233"/>
    </source>
</evidence>
<evidence type="ECO:0000256" key="4">
    <source>
        <dbReference type="ARBA" id="ARBA00023136"/>
    </source>
</evidence>
<organism evidence="7 8">
    <name type="scientific">Candidatus Kapaibacterium thiocyanatum</name>
    <dbReference type="NCBI Taxonomy" id="1895771"/>
    <lineage>
        <taxon>Bacteria</taxon>
        <taxon>Pseudomonadati</taxon>
        <taxon>Candidatus Kapaibacteriota</taxon>
        <taxon>Candidatus Kapaibacteriia</taxon>
        <taxon>Candidatus Kapaibacteriales</taxon>
        <taxon>Candidatus Kapaibacteriaceae</taxon>
        <taxon>Candidatus Kapaibacterium</taxon>
    </lineage>
</organism>
<dbReference type="AlphaFoldDB" id="A0A1M3KXK5"/>
<dbReference type="GO" id="GO:0016491">
    <property type="term" value="F:oxidoreductase activity"/>
    <property type="evidence" value="ECO:0007669"/>
    <property type="project" value="InterPro"/>
</dbReference>
<comment type="caution">
    <text evidence="7">The sequence shown here is derived from an EMBL/GenBank/DDBJ whole genome shotgun (WGS) entry which is preliminary data.</text>
</comment>
<reference evidence="7 8" key="1">
    <citation type="submission" date="2016-09" db="EMBL/GenBank/DDBJ databases">
        <title>Genome-resolved meta-omics ties microbial dynamics to process performance in biotechnology for thiocyanate degradation.</title>
        <authorList>
            <person name="Kantor R.S."/>
            <person name="Huddy R.J."/>
            <person name="Iyer R."/>
            <person name="Thomas B.C."/>
            <person name="Brown C.T."/>
            <person name="Anantharaman K."/>
            <person name="Tringe S."/>
            <person name="Hettich R.L."/>
            <person name="Harrison S.T."/>
            <person name="Banfield J.F."/>
        </authorList>
    </citation>
    <scope>NUCLEOTIDE SEQUENCE [LARGE SCALE GENOMIC DNA]</scope>
    <source>
        <strain evidence="7">59-99</strain>
    </source>
</reference>
<dbReference type="PANTHER" id="PTHR11863">
    <property type="entry name" value="STEROL DESATURASE"/>
    <property type="match status" value="1"/>
</dbReference>
<comment type="subcellular location">
    <subcellularLocation>
        <location evidence="1">Membrane</location>
    </subcellularLocation>
</comment>
<evidence type="ECO:0000313" key="7">
    <source>
        <dbReference type="EMBL" id="OJX57113.1"/>
    </source>
</evidence>
<evidence type="ECO:0000259" key="6">
    <source>
        <dbReference type="Pfam" id="PF04116"/>
    </source>
</evidence>
<feature type="domain" description="Fatty acid hydroxylase" evidence="6">
    <location>
        <begin position="120"/>
        <end position="255"/>
    </location>
</feature>
<gene>
    <name evidence="7" type="ORF">BGO89_11455</name>
</gene>
<accession>A0A1M3KXK5</accession>
<feature type="transmembrane region" description="Helical" evidence="5">
    <location>
        <begin position="70"/>
        <end position="92"/>
    </location>
</feature>
<proteinExistence type="predicted"/>
<dbReference type="EMBL" id="MKVH01000024">
    <property type="protein sequence ID" value="OJX57113.1"/>
    <property type="molecule type" value="Genomic_DNA"/>
</dbReference>
<dbReference type="InterPro" id="IPR050307">
    <property type="entry name" value="Sterol_Desaturase_Related"/>
</dbReference>
<dbReference type="GO" id="GO:0008610">
    <property type="term" value="P:lipid biosynthetic process"/>
    <property type="evidence" value="ECO:0007669"/>
    <property type="project" value="InterPro"/>
</dbReference>
<evidence type="ECO:0000256" key="5">
    <source>
        <dbReference type="SAM" id="Phobius"/>
    </source>
</evidence>
<dbReference type="Pfam" id="PF04116">
    <property type="entry name" value="FA_hydroxylase"/>
    <property type="match status" value="1"/>
</dbReference>
<dbReference type="InterPro" id="IPR006694">
    <property type="entry name" value="Fatty_acid_hydroxylase"/>
</dbReference>
<evidence type="ECO:0000256" key="1">
    <source>
        <dbReference type="ARBA" id="ARBA00004370"/>
    </source>
</evidence>
<keyword evidence="3 5" id="KW-1133">Transmembrane helix</keyword>
<feature type="transmembrane region" description="Helical" evidence="5">
    <location>
        <begin position="31"/>
        <end position="49"/>
    </location>
</feature>
<protein>
    <recommendedName>
        <fullName evidence="6">Fatty acid hydroxylase domain-containing protein</fullName>
    </recommendedName>
</protein>
<name>A0A1M3KXK5_9BACT</name>
<dbReference type="GO" id="GO:0016020">
    <property type="term" value="C:membrane"/>
    <property type="evidence" value="ECO:0007669"/>
    <property type="project" value="UniProtKB-SubCell"/>
</dbReference>
<evidence type="ECO:0000256" key="2">
    <source>
        <dbReference type="ARBA" id="ARBA00022692"/>
    </source>
</evidence>